<dbReference type="InterPro" id="IPR006162">
    <property type="entry name" value="Ppantetheine_attach_site"/>
</dbReference>
<accession>A0A543IVY4</accession>
<dbReference type="Proteomes" id="UP000319213">
    <property type="component" value="Unassembled WGS sequence"/>
</dbReference>
<dbReference type="Gene3D" id="3.30.559.30">
    <property type="entry name" value="Nonribosomal peptide synthetase, condensation domain"/>
    <property type="match status" value="2"/>
</dbReference>
<dbReference type="PANTHER" id="PTHR45527:SF14">
    <property type="entry name" value="PLIPASTATIN SYNTHASE SUBUNIT B"/>
    <property type="match status" value="1"/>
</dbReference>
<dbReference type="CDD" id="cd19540">
    <property type="entry name" value="LCL_NRPS-like"/>
    <property type="match status" value="1"/>
</dbReference>
<dbReference type="Gene3D" id="3.30.559.10">
    <property type="entry name" value="Chloramphenicol acetyltransferase-like domain"/>
    <property type="match status" value="2"/>
</dbReference>
<dbReference type="Gene3D" id="3.40.50.12780">
    <property type="entry name" value="N-terminal domain of ligase-like"/>
    <property type="match status" value="1"/>
</dbReference>
<dbReference type="PROSITE" id="PS00012">
    <property type="entry name" value="PHOSPHOPANTETHEINE"/>
    <property type="match status" value="2"/>
</dbReference>
<evidence type="ECO:0000259" key="4">
    <source>
        <dbReference type="PROSITE" id="PS50075"/>
    </source>
</evidence>
<dbReference type="SMART" id="SM00823">
    <property type="entry name" value="PKS_PP"/>
    <property type="match status" value="2"/>
</dbReference>
<dbReference type="InterPro" id="IPR042099">
    <property type="entry name" value="ANL_N_sf"/>
</dbReference>
<feature type="domain" description="Carrier" evidence="4">
    <location>
        <begin position="901"/>
        <end position="976"/>
    </location>
</feature>
<dbReference type="GO" id="GO:0008610">
    <property type="term" value="P:lipid biosynthetic process"/>
    <property type="evidence" value="ECO:0007669"/>
    <property type="project" value="UniProtKB-ARBA"/>
</dbReference>
<dbReference type="FunFam" id="3.40.50.12780:FF:000012">
    <property type="entry name" value="Non-ribosomal peptide synthetase"/>
    <property type="match status" value="1"/>
</dbReference>
<dbReference type="SUPFAM" id="SSF56801">
    <property type="entry name" value="Acetyl-CoA synthetase-like"/>
    <property type="match status" value="2"/>
</dbReference>
<keyword evidence="6" id="KW-1185">Reference proteome</keyword>
<dbReference type="EMBL" id="VFPQ01000001">
    <property type="protein sequence ID" value="TQM74744.1"/>
    <property type="molecule type" value="Genomic_DNA"/>
</dbReference>
<dbReference type="Pfam" id="PF00975">
    <property type="entry name" value="Thioesterase"/>
    <property type="match status" value="1"/>
</dbReference>
<dbReference type="InterPro" id="IPR045851">
    <property type="entry name" value="AMP-bd_C_sf"/>
</dbReference>
<dbReference type="GO" id="GO:0043041">
    <property type="term" value="P:amino acid activation for nonribosomal peptide biosynthetic process"/>
    <property type="evidence" value="ECO:0007669"/>
    <property type="project" value="TreeGrafter"/>
</dbReference>
<dbReference type="GO" id="GO:0031177">
    <property type="term" value="F:phosphopantetheine binding"/>
    <property type="evidence" value="ECO:0007669"/>
    <property type="project" value="InterPro"/>
</dbReference>
<protein>
    <submittedName>
        <fullName evidence="5">Nonribosomal peptide synthetase DhbF</fullName>
    </submittedName>
</protein>
<dbReference type="Gene3D" id="3.40.50.980">
    <property type="match status" value="2"/>
</dbReference>
<dbReference type="Gene3D" id="3.40.50.1820">
    <property type="entry name" value="alpha/beta hydrolase"/>
    <property type="match status" value="1"/>
</dbReference>
<dbReference type="Gene3D" id="3.30.300.30">
    <property type="match status" value="2"/>
</dbReference>
<dbReference type="FunFam" id="2.30.38.10:FF:000001">
    <property type="entry name" value="Non-ribosomal peptide synthetase PvdI"/>
    <property type="match status" value="2"/>
</dbReference>
<dbReference type="Pfam" id="PF00668">
    <property type="entry name" value="Condensation"/>
    <property type="match status" value="2"/>
</dbReference>
<evidence type="ECO:0000256" key="1">
    <source>
        <dbReference type="ARBA" id="ARBA00001957"/>
    </source>
</evidence>
<evidence type="ECO:0000256" key="2">
    <source>
        <dbReference type="ARBA" id="ARBA00022450"/>
    </source>
</evidence>
<keyword evidence="2" id="KW-0596">Phosphopantetheine</keyword>
<comment type="caution">
    <text evidence="5">The sequence shown here is derived from an EMBL/GenBank/DDBJ whole genome shotgun (WGS) entry which is preliminary data.</text>
</comment>
<name>A0A543IVY4_9ACTN</name>
<dbReference type="SUPFAM" id="SSF47336">
    <property type="entry name" value="ACP-like"/>
    <property type="match status" value="2"/>
</dbReference>
<dbReference type="InterPro" id="IPR020845">
    <property type="entry name" value="AMP-binding_CS"/>
</dbReference>
<dbReference type="FunFam" id="3.40.50.980:FF:000001">
    <property type="entry name" value="Non-ribosomal peptide synthetase"/>
    <property type="match status" value="1"/>
</dbReference>
<proteinExistence type="predicted"/>
<evidence type="ECO:0000256" key="3">
    <source>
        <dbReference type="ARBA" id="ARBA00022553"/>
    </source>
</evidence>
<dbReference type="Gene3D" id="2.30.38.10">
    <property type="entry name" value="Luciferase, Domain 3"/>
    <property type="match status" value="1"/>
</dbReference>
<dbReference type="PANTHER" id="PTHR45527">
    <property type="entry name" value="NONRIBOSOMAL PEPTIDE SYNTHETASE"/>
    <property type="match status" value="1"/>
</dbReference>
<dbReference type="Pfam" id="PF00501">
    <property type="entry name" value="AMP-binding"/>
    <property type="match status" value="2"/>
</dbReference>
<evidence type="ECO:0000313" key="5">
    <source>
        <dbReference type="EMBL" id="TQM74744.1"/>
    </source>
</evidence>
<dbReference type="FunFam" id="3.40.50.980:FF:000002">
    <property type="entry name" value="Enterobactin synthetase component F"/>
    <property type="match status" value="1"/>
</dbReference>
<reference evidence="5 6" key="1">
    <citation type="submission" date="2019-06" db="EMBL/GenBank/DDBJ databases">
        <title>Sequencing the genomes of 1000 actinobacteria strains.</title>
        <authorList>
            <person name="Klenk H.-P."/>
        </authorList>
    </citation>
    <scope>NUCLEOTIDE SEQUENCE [LARGE SCALE GENOMIC DNA]</scope>
    <source>
        <strain evidence="5 6">DSM 43186</strain>
    </source>
</reference>
<dbReference type="CDD" id="cd17643">
    <property type="entry name" value="A_NRPS_Cytc1-like"/>
    <property type="match status" value="1"/>
</dbReference>
<dbReference type="Pfam" id="PF13193">
    <property type="entry name" value="AMP-binding_C"/>
    <property type="match status" value="2"/>
</dbReference>
<sequence>MRLTGAQPGIWFAQRLDPENTVYNTADRIDIRGPVDVAALRRAIERCMAEAEIFRARFTERYGEPELHLDGGIRPVAVADLRGEPDPQAAAEAWIAADLGRPQDLVTGRLYTQALLRLADDHVVWYQRIHHILVDAYALTLLVDRVAELYGTADPGPSPFGRLAALADEEEAYRNSGRYAADRAYWAGVLADRSETGPATPARRIVRHATALPGPAHFADLARHARVTWGEIAAAAVAIYLGRLTGRDELLLGLPMMNRTGAALRVPSATVNVVPLRLAVPPTLPLDELLRQAARSMAQARRHQRYRMEDIRRDAGLAGSADALFGPVINIKPFARAVSFGPCSATVTNLAAGPVDDLAVAVMPDGDRLLLELDGNADRYTPEDLAAHAGRLARLLARLGEVPPDTPLGALDALGAPALPEPAAAADRPLLPEVFDRQVAATPDAVALVAGTERLTFRELGDRVHRLAAELVRRGAGPGRLVAIRLPRSASFVVAVLAVLRSGAAFLPIDPEYPAERQGFMLGDARPLLTVTEDGILAGPAAAQGDAADPAGPRAFPEITPDDPAYVIYTSGSTGRPKGVLVPHRGLAALFESHRDRLFPDRPIRAAHTASFSFDASLDPLLWLAGGHELHLVDDETRRDPEALTAYLREHGIGYLDLTPSHLAELPAVLDNPPAITVVGGEAVPEPLWRRLAAAEGVTAVDHYGPTEATVDAYTWLGDGTEGPTAGTRVYVLDQALRPVPPGVAGELYLAGEGLALGYLGRPGLTAERFVADPYGRPGERMYRTGDRARWTADGRLELLGRGDDQIKVRGVRIEPAEVEAALAAHPQVTAAAVAVRGGRLVGYVTGDADPEAVRAFVAERLPQGMVPSVVVPVDALPLTPNGKLDRAALPDPGVEASGRPPRTPAERALCRIFAEVLGVPAVAADRSFFDLGGHSLLAARLSVRIRAELGARISVADIFAAPTVAELAVRLGEAAAAAERPPLLPRPRPERPPLSYAQARLWFLHRLEGPSPTYNIPLVLTLTGPLDVDALRAALGDVVARHEILRTVFPDEGGTPYQLVREPEPVPLPVTEPDDPQAAIRELARHPFDLAVETPLRAHLLRTGPEEHTLLLVLHHIAGDGWSTGPLLRDLAAAYAARREGRAPDLAPLPVQYADYTLWQRELLETVADEQLAYWTEALRDLPDRLEPPADRPRPPAATYRGGTVPVAFDAEALARLARDGGASVFMVLQAGLAALLHRLGAGTDVPIGTPIAGRDDPALEDLVGFFANTLVLRTDLSGDPTFRELLERVRGTDLEAYAHAELPFERLVEAINPARARNRHPLFQVMLVHQGGQDAVVEFPGLTARLGLATTGTAKFDLTLNVGEDGTGFLEYAADLFDHATAEDLARRLERLLAQAVADPDRRVSEYDVLLPGEHDRLVREWRAAPPGDGPDWSGRTLPEVFAEQVRLRPDAVAVTMGEERLSYAELDRLANRLAHRLIAQGAGPERIVALAMPRSVRLVAALLAVLKAGAAYLPLDPDYPAERIEYMVQDARPVCVVDEGWFAGLDAWPDHDPEVTAGPGNAAYVIYTSGSTGRPKGVVVTHANVLRLFTATDHWFRFGPDDVWTLFHSYAFDFSVWELWGALLYGGRLVVVPYRVSRSPGDFLDLLERERVTVLNQTPSAFYQLVAADDGRELALRYVIFGGEALELSRLRDWYARRPDRPLLVNMYGITETTVHVTHRELSPADREGGPIGRGIPDLRVYLLDERLRPVPPGVVGELYVGGAGAARGYLGRPGLSAIRFVADPYGPPGSRMYRSGDLARWRRDGTLDYVGRADHQVKVRGFRIELGEIEAVLLDHPAVAQVAAVVREDRPGDRRIVAYVVPADAELAADPRRLAATLRGHATTVLPDYMVPAAFAPLERLPLTANGKLDRAALPAPQVLGDESRPPADPREATLCELFAEVLGAARVGVTDGFFDLGGHSLLAVRLVSRIRETLGVEISIGDLFEAPSPAALAALLDRGERADPLGVLLPLRSAGDRPPLFAIHPAGGLSWCYSGLIRAIPAGHPIYGVQARRDPLPASMTELAADYVAQIRSVQPRGPYHLLGWSAGGIIGHEVAVQLREAGEEVATLAMLDAYPADGFRLLPPADEAEAMEALLTMGGFHPDIVPRLELDAVIEVLRREGSPLAGLGPEVLASLKDLYLNLNRLIREFSHRTFDGDVLFFRAVVDTVDDGLTADTWRPYVTGRIVNHEVACSHKDMTQPKPIAEIGAIVAARLKERHP</sequence>
<feature type="domain" description="Carrier" evidence="4">
    <location>
        <begin position="1930"/>
        <end position="2005"/>
    </location>
</feature>
<dbReference type="GO" id="GO:0005829">
    <property type="term" value="C:cytosol"/>
    <property type="evidence" value="ECO:0007669"/>
    <property type="project" value="TreeGrafter"/>
</dbReference>
<dbReference type="FunFam" id="1.10.1200.10:FF:000016">
    <property type="entry name" value="Non-ribosomal peptide synthase"/>
    <property type="match status" value="2"/>
</dbReference>
<dbReference type="InterPro" id="IPR001242">
    <property type="entry name" value="Condensation_dom"/>
</dbReference>
<dbReference type="PROSITE" id="PS00455">
    <property type="entry name" value="AMP_BINDING"/>
    <property type="match status" value="2"/>
</dbReference>
<dbReference type="CDD" id="cd05930">
    <property type="entry name" value="A_NRPS"/>
    <property type="match status" value="1"/>
</dbReference>
<dbReference type="Gene3D" id="1.10.1200.10">
    <property type="entry name" value="ACP-like"/>
    <property type="match status" value="1"/>
</dbReference>
<dbReference type="InterPro" id="IPR020806">
    <property type="entry name" value="PKS_PP-bd"/>
</dbReference>
<dbReference type="GO" id="GO:0003824">
    <property type="term" value="F:catalytic activity"/>
    <property type="evidence" value="ECO:0007669"/>
    <property type="project" value="InterPro"/>
</dbReference>
<organism evidence="5 6">
    <name type="scientific">Thermopolyspora flexuosa</name>
    <dbReference type="NCBI Taxonomy" id="103836"/>
    <lineage>
        <taxon>Bacteria</taxon>
        <taxon>Bacillati</taxon>
        <taxon>Actinomycetota</taxon>
        <taxon>Actinomycetes</taxon>
        <taxon>Streptosporangiales</taxon>
        <taxon>Streptosporangiaceae</taxon>
        <taxon>Thermopolyspora</taxon>
    </lineage>
</organism>
<dbReference type="FunFam" id="3.30.559.10:FF:000012">
    <property type="entry name" value="Non-ribosomal peptide synthetase"/>
    <property type="match status" value="1"/>
</dbReference>
<dbReference type="InterPro" id="IPR009081">
    <property type="entry name" value="PP-bd_ACP"/>
</dbReference>
<dbReference type="InterPro" id="IPR000873">
    <property type="entry name" value="AMP-dep_synth/lig_dom"/>
</dbReference>
<dbReference type="NCBIfam" id="TIGR01733">
    <property type="entry name" value="AA-adenyl-dom"/>
    <property type="match status" value="2"/>
</dbReference>
<dbReference type="SUPFAM" id="SSF53474">
    <property type="entry name" value="alpha/beta-Hydrolases"/>
    <property type="match status" value="1"/>
</dbReference>
<evidence type="ECO:0000313" key="6">
    <source>
        <dbReference type="Proteomes" id="UP000319213"/>
    </source>
</evidence>
<dbReference type="RefSeq" id="WP_142258870.1">
    <property type="nucleotide sequence ID" value="NZ_BMPV01000003.1"/>
</dbReference>
<dbReference type="GO" id="GO:0072330">
    <property type="term" value="P:monocarboxylic acid biosynthetic process"/>
    <property type="evidence" value="ECO:0007669"/>
    <property type="project" value="UniProtKB-ARBA"/>
</dbReference>
<dbReference type="GO" id="GO:0044550">
    <property type="term" value="P:secondary metabolite biosynthetic process"/>
    <property type="evidence" value="ECO:0007669"/>
    <property type="project" value="UniProtKB-ARBA"/>
</dbReference>
<keyword evidence="3" id="KW-0597">Phosphoprotein</keyword>
<dbReference type="Pfam" id="PF00550">
    <property type="entry name" value="PP-binding"/>
    <property type="match status" value="2"/>
</dbReference>
<dbReference type="InterPro" id="IPR023213">
    <property type="entry name" value="CAT-like_dom_sf"/>
</dbReference>
<dbReference type="InterPro" id="IPR029058">
    <property type="entry name" value="AB_hydrolase_fold"/>
</dbReference>
<dbReference type="InterPro" id="IPR025110">
    <property type="entry name" value="AMP-bd_C"/>
</dbReference>
<dbReference type="PROSITE" id="PS50075">
    <property type="entry name" value="CARRIER"/>
    <property type="match status" value="2"/>
</dbReference>
<dbReference type="InterPro" id="IPR036736">
    <property type="entry name" value="ACP-like_sf"/>
</dbReference>
<dbReference type="SUPFAM" id="SSF52777">
    <property type="entry name" value="CoA-dependent acyltransferases"/>
    <property type="match status" value="4"/>
</dbReference>
<gene>
    <name evidence="5" type="ORF">FHX40_1427</name>
</gene>
<dbReference type="InterPro" id="IPR001031">
    <property type="entry name" value="Thioesterase"/>
</dbReference>
<dbReference type="OrthoDB" id="3671989at2"/>
<dbReference type="FunFam" id="3.30.300.30:FF:000010">
    <property type="entry name" value="Enterobactin synthetase component F"/>
    <property type="match status" value="1"/>
</dbReference>
<dbReference type="InterPro" id="IPR010071">
    <property type="entry name" value="AA_adenyl_dom"/>
</dbReference>
<comment type="cofactor">
    <cofactor evidence="1">
        <name>pantetheine 4'-phosphate</name>
        <dbReference type="ChEBI" id="CHEBI:47942"/>
    </cofactor>
</comment>